<keyword evidence="11" id="KW-0325">Glycoprotein</keyword>
<evidence type="ECO:0000313" key="16">
    <source>
        <dbReference type="Proteomes" id="UP001295444"/>
    </source>
</evidence>
<evidence type="ECO:0000259" key="14">
    <source>
        <dbReference type="PROSITE" id="PS50262"/>
    </source>
</evidence>
<feature type="transmembrane region" description="Helical" evidence="13">
    <location>
        <begin position="103"/>
        <end position="122"/>
    </location>
</feature>
<protein>
    <submittedName>
        <fullName evidence="15">Olfactory receptor 10A7-like</fullName>
    </submittedName>
</protein>
<feature type="transmembrane region" description="Helical" evidence="13">
    <location>
        <begin position="28"/>
        <end position="51"/>
    </location>
</feature>
<dbReference type="Pfam" id="PF13853">
    <property type="entry name" value="7tm_4"/>
    <property type="match status" value="1"/>
</dbReference>
<keyword evidence="5" id="KW-0552">Olfaction</keyword>
<name>A0AAD1RIL0_PELCU</name>
<keyword evidence="2" id="KW-1003">Cell membrane</keyword>
<feature type="domain" description="G-protein coupled receptors family 1 profile" evidence="14">
    <location>
        <begin position="43"/>
        <end position="292"/>
    </location>
</feature>
<keyword evidence="6 13" id="KW-1133">Transmembrane helix</keyword>
<evidence type="ECO:0000256" key="4">
    <source>
        <dbReference type="ARBA" id="ARBA00022692"/>
    </source>
</evidence>
<feature type="transmembrane region" description="Helical" evidence="13">
    <location>
        <begin position="134"/>
        <end position="158"/>
    </location>
</feature>
<dbReference type="InterPro" id="IPR017452">
    <property type="entry name" value="GPCR_Rhodpsn_7TM"/>
</dbReference>
<dbReference type="PROSITE" id="PS50262">
    <property type="entry name" value="G_PROTEIN_RECEP_F1_2"/>
    <property type="match status" value="1"/>
</dbReference>
<keyword evidence="10 15" id="KW-0675">Receptor</keyword>
<keyword evidence="8 13" id="KW-0472">Membrane</keyword>
<organism evidence="15 16">
    <name type="scientific">Pelobates cultripes</name>
    <name type="common">Western spadefoot toad</name>
    <dbReference type="NCBI Taxonomy" id="61616"/>
    <lineage>
        <taxon>Eukaryota</taxon>
        <taxon>Metazoa</taxon>
        <taxon>Chordata</taxon>
        <taxon>Craniata</taxon>
        <taxon>Vertebrata</taxon>
        <taxon>Euteleostomi</taxon>
        <taxon>Amphibia</taxon>
        <taxon>Batrachia</taxon>
        <taxon>Anura</taxon>
        <taxon>Pelobatoidea</taxon>
        <taxon>Pelobatidae</taxon>
        <taxon>Pelobates</taxon>
    </lineage>
</organism>
<evidence type="ECO:0000256" key="6">
    <source>
        <dbReference type="ARBA" id="ARBA00022989"/>
    </source>
</evidence>
<dbReference type="GO" id="GO:0005886">
    <property type="term" value="C:plasma membrane"/>
    <property type="evidence" value="ECO:0007669"/>
    <property type="project" value="UniProtKB-SubCell"/>
</dbReference>
<evidence type="ECO:0000256" key="11">
    <source>
        <dbReference type="ARBA" id="ARBA00023180"/>
    </source>
</evidence>
<evidence type="ECO:0000256" key="10">
    <source>
        <dbReference type="ARBA" id="ARBA00023170"/>
    </source>
</evidence>
<dbReference type="InterPro" id="IPR000725">
    <property type="entry name" value="Olfact_rcpt"/>
</dbReference>
<evidence type="ECO:0000256" key="3">
    <source>
        <dbReference type="ARBA" id="ARBA00022606"/>
    </source>
</evidence>
<keyword evidence="3" id="KW-0716">Sensory transduction</keyword>
<sequence length="305" mass="34639">MGILNATVSTWKEFLLLGFQGFYHLKGLLFMLFLIIYTAILCGNLLIVVLVTTIDHLNVPMFYFLKHLALADLILTTSVMPLTLNIIIMEERRVPLAGCLTQLYVFGVFGFVQCLLLAVMSYDRYVAIRKPFSYTLIMTPNVCLSLVSGSWLLVFILASGEFVIICQLKYCSLNYLDHFFCDFGPVVALSISDTSLLMTLDFVISVNMIFVPFVFIVITYILISFTFISISSKTERRKFISTCSSHISTVCTYYVTLIVVYIAPYGENSVNMNKFRSLLYILGTPLANPIIYSFRNQEIRENNTN</sequence>
<accession>A0AAD1RIL0</accession>
<evidence type="ECO:0000256" key="7">
    <source>
        <dbReference type="ARBA" id="ARBA00023040"/>
    </source>
</evidence>
<dbReference type="GO" id="GO:0004930">
    <property type="term" value="F:G protein-coupled receptor activity"/>
    <property type="evidence" value="ECO:0007669"/>
    <property type="project" value="UniProtKB-KW"/>
</dbReference>
<evidence type="ECO:0000256" key="1">
    <source>
        <dbReference type="ARBA" id="ARBA00004651"/>
    </source>
</evidence>
<dbReference type="InterPro" id="IPR000276">
    <property type="entry name" value="GPCR_Rhodpsn"/>
</dbReference>
<evidence type="ECO:0000256" key="8">
    <source>
        <dbReference type="ARBA" id="ARBA00023136"/>
    </source>
</evidence>
<dbReference type="AlphaFoldDB" id="A0AAD1RIL0"/>
<dbReference type="InterPro" id="IPR050939">
    <property type="entry name" value="Olfactory_GPCR1"/>
</dbReference>
<evidence type="ECO:0000256" key="9">
    <source>
        <dbReference type="ARBA" id="ARBA00023157"/>
    </source>
</evidence>
<evidence type="ECO:0000256" key="12">
    <source>
        <dbReference type="ARBA" id="ARBA00023224"/>
    </source>
</evidence>
<dbReference type="SUPFAM" id="SSF81321">
    <property type="entry name" value="Family A G protein-coupled receptor-like"/>
    <property type="match status" value="1"/>
</dbReference>
<feature type="transmembrane region" description="Helical" evidence="13">
    <location>
        <begin position="275"/>
        <end position="294"/>
    </location>
</feature>
<keyword evidence="4 13" id="KW-0812">Transmembrane</keyword>
<dbReference type="Proteomes" id="UP001295444">
    <property type="component" value="Chromosome 03"/>
</dbReference>
<evidence type="ECO:0000313" key="15">
    <source>
        <dbReference type="EMBL" id="CAH2272543.1"/>
    </source>
</evidence>
<gene>
    <name evidence="15" type="ORF">PECUL_23A049402</name>
</gene>
<dbReference type="Gene3D" id="1.20.1070.10">
    <property type="entry name" value="Rhodopsin 7-helix transmembrane proteins"/>
    <property type="match status" value="1"/>
</dbReference>
<dbReference type="PANTHER" id="PTHR24242">
    <property type="entry name" value="G-PROTEIN COUPLED RECEPTOR"/>
    <property type="match status" value="1"/>
</dbReference>
<dbReference type="FunFam" id="1.20.1070.10:FF:000010">
    <property type="entry name" value="Olfactory receptor"/>
    <property type="match status" value="1"/>
</dbReference>
<keyword evidence="16" id="KW-1185">Reference proteome</keyword>
<evidence type="ECO:0000256" key="5">
    <source>
        <dbReference type="ARBA" id="ARBA00022725"/>
    </source>
</evidence>
<dbReference type="EMBL" id="OW240914">
    <property type="protein sequence ID" value="CAH2272543.1"/>
    <property type="molecule type" value="Genomic_DNA"/>
</dbReference>
<reference evidence="15" key="1">
    <citation type="submission" date="2022-03" db="EMBL/GenBank/DDBJ databases">
        <authorList>
            <person name="Alioto T."/>
            <person name="Alioto T."/>
            <person name="Gomez Garrido J."/>
        </authorList>
    </citation>
    <scope>NUCLEOTIDE SEQUENCE</scope>
</reference>
<dbReference type="PRINTS" id="PR00245">
    <property type="entry name" value="OLFACTORYR"/>
</dbReference>
<feature type="transmembrane region" description="Helical" evidence="13">
    <location>
        <begin position="202"/>
        <end position="227"/>
    </location>
</feature>
<feature type="transmembrane region" description="Helical" evidence="13">
    <location>
        <begin position="239"/>
        <end position="263"/>
    </location>
</feature>
<keyword evidence="9" id="KW-1015">Disulfide bond</keyword>
<dbReference type="PRINTS" id="PR00237">
    <property type="entry name" value="GPCRRHODOPSN"/>
</dbReference>
<feature type="transmembrane region" description="Helical" evidence="13">
    <location>
        <begin position="63"/>
        <end position="88"/>
    </location>
</feature>
<comment type="subcellular location">
    <subcellularLocation>
        <location evidence="1">Cell membrane</location>
        <topology evidence="1">Multi-pass membrane protein</topology>
    </subcellularLocation>
</comment>
<evidence type="ECO:0000256" key="2">
    <source>
        <dbReference type="ARBA" id="ARBA00022475"/>
    </source>
</evidence>
<keyword evidence="7" id="KW-0297">G-protein coupled receptor</keyword>
<feature type="non-terminal residue" evidence="15">
    <location>
        <position position="305"/>
    </location>
</feature>
<dbReference type="PANTHER" id="PTHR24242:SF412">
    <property type="entry name" value="OLFACTORY RECEPTOR 10A7-LIKE"/>
    <property type="match status" value="1"/>
</dbReference>
<proteinExistence type="predicted"/>
<evidence type="ECO:0000256" key="13">
    <source>
        <dbReference type="SAM" id="Phobius"/>
    </source>
</evidence>
<dbReference type="GO" id="GO:0004984">
    <property type="term" value="F:olfactory receptor activity"/>
    <property type="evidence" value="ECO:0007669"/>
    <property type="project" value="InterPro"/>
</dbReference>
<keyword evidence="12" id="KW-0807">Transducer</keyword>